<keyword evidence="3" id="KW-1185">Reference proteome</keyword>
<keyword evidence="1" id="KW-0812">Transmembrane</keyword>
<proteinExistence type="predicted"/>
<evidence type="ECO:0000313" key="3">
    <source>
        <dbReference type="Proteomes" id="UP001516061"/>
    </source>
</evidence>
<evidence type="ECO:0000256" key="1">
    <source>
        <dbReference type="SAM" id="Phobius"/>
    </source>
</evidence>
<dbReference type="Proteomes" id="UP001516061">
    <property type="component" value="Unassembled WGS sequence"/>
</dbReference>
<dbReference type="EMBL" id="JABSNM010000025">
    <property type="protein sequence ID" value="NRT58226.1"/>
    <property type="molecule type" value="Genomic_DNA"/>
</dbReference>
<keyword evidence="1" id="KW-1133">Transmembrane helix</keyword>
<protein>
    <submittedName>
        <fullName evidence="2">IS5 family transposase</fullName>
    </submittedName>
</protein>
<evidence type="ECO:0000313" key="2">
    <source>
        <dbReference type="EMBL" id="NRT58226.1"/>
    </source>
</evidence>
<name>A0ABX2G7C7_9BURK</name>
<accession>A0ABX2G7C7</accession>
<gene>
    <name evidence="2" type="ORF">HNQ01_003993</name>
</gene>
<comment type="caution">
    <text evidence="2">The sequence shown here is derived from an EMBL/GenBank/DDBJ whole genome shotgun (WGS) entry which is preliminary data.</text>
</comment>
<sequence length="41" mass="5014">MRGWRHLEMLRIRFERQAQTHVALLRLACCVICLRTLIRFC</sequence>
<feature type="transmembrane region" description="Helical" evidence="1">
    <location>
        <begin position="21"/>
        <end position="38"/>
    </location>
</feature>
<keyword evidence="1" id="KW-0472">Membrane</keyword>
<organism evidence="2 3">
    <name type="scientific">Sphaerotilus uruguayifluvii</name>
    <dbReference type="NCBI Taxonomy" id="2735897"/>
    <lineage>
        <taxon>Bacteria</taxon>
        <taxon>Pseudomonadati</taxon>
        <taxon>Pseudomonadota</taxon>
        <taxon>Betaproteobacteria</taxon>
        <taxon>Burkholderiales</taxon>
        <taxon>Sphaerotilaceae</taxon>
        <taxon>Sphaerotilus</taxon>
    </lineage>
</organism>
<reference evidence="2 3" key="1">
    <citation type="submission" date="2020-05" db="EMBL/GenBank/DDBJ databases">
        <title>Genomic Encyclopedia of Type Strains, Phase IV (KMG-V): Genome sequencing to study the core and pangenomes of soil and plant-associated prokaryotes.</title>
        <authorList>
            <person name="Whitman W."/>
        </authorList>
    </citation>
    <scope>NUCLEOTIDE SEQUENCE [LARGE SCALE GENOMIC DNA]</scope>
    <source>
        <strain evidence="2 3">C29</strain>
    </source>
</reference>